<dbReference type="STRING" id="7398.A0A1A9ZC56"/>
<reference evidence="10" key="1">
    <citation type="submission" date="2014-03" db="EMBL/GenBank/DDBJ databases">
        <authorList>
            <person name="Aksoy S."/>
            <person name="Warren W."/>
            <person name="Wilson R.K."/>
        </authorList>
    </citation>
    <scope>NUCLEOTIDE SEQUENCE [LARGE SCALE GENOMIC DNA]</scope>
    <source>
        <strain evidence="10">IAEA</strain>
    </source>
</reference>
<dbReference type="Gene3D" id="3.30.160.60">
    <property type="entry name" value="Classic Zinc Finger"/>
    <property type="match status" value="1"/>
</dbReference>
<evidence type="ECO:0000256" key="5">
    <source>
        <dbReference type="PROSITE-ProRule" id="PRU00042"/>
    </source>
</evidence>
<dbReference type="GO" id="GO:0045944">
    <property type="term" value="P:positive regulation of transcription by RNA polymerase II"/>
    <property type="evidence" value="ECO:0007669"/>
    <property type="project" value="TreeGrafter"/>
</dbReference>
<evidence type="ECO:0000256" key="6">
    <source>
        <dbReference type="SAM" id="Coils"/>
    </source>
</evidence>
<feature type="compositionally biased region" description="Polar residues" evidence="7">
    <location>
        <begin position="687"/>
        <end position="700"/>
    </location>
</feature>
<feature type="coiled-coil region" evidence="6">
    <location>
        <begin position="1592"/>
        <end position="1619"/>
    </location>
</feature>
<feature type="domain" description="C2H2-type" evidence="8">
    <location>
        <begin position="1405"/>
        <end position="1428"/>
    </location>
</feature>
<name>A0A1A9ZC56_GLOPL</name>
<reference evidence="9" key="2">
    <citation type="submission" date="2020-05" db="UniProtKB">
        <authorList>
            <consortium name="EnsemblMetazoa"/>
        </authorList>
    </citation>
    <scope>IDENTIFICATION</scope>
    <source>
        <strain evidence="9">IAEA</strain>
    </source>
</reference>
<evidence type="ECO:0000256" key="3">
    <source>
        <dbReference type="ARBA" id="ARBA00022771"/>
    </source>
</evidence>
<dbReference type="PANTHER" id="PTHR24403">
    <property type="entry name" value="ZINC FINGER PROTEIN"/>
    <property type="match status" value="1"/>
</dbReference>
<keyword evidence="3 5" id="KW-0863">Zinc-finger</keyword>
<evidence type="ECO:0000313" key="10">
    <source>
        <dbReference type="Proteomes" id="UP000092445"/>
    </source>
</evidence>
<dbReference type="InterPro" id="IPR050688">
    <property type="entry name" value="Zinc_finger/UBP_domain"/>
</dbReference>
<dbReference type="PROSITE" id="PS00028">
    <property type="entry name" value="ZINC_FINGER_C2H2_1"/>
    <property type="match status" value="2"/>
</dbReference>
<feature type="compositionally biased region" description="Basic and acidic residues" evidence="7">
    <location>
        <begin position="573"/>
        <end position="600"/>
    </location>
</feature>
<keyword evidence="2" id="KW-0677">Repeat</keyword>
<dbReference type="PANTHER" id="PTHR24403:SF107">
    <property type="entry name" value="ZINC FINGER PROTEIN 521"/>
    <property type="match status" value="1"/>
</dbReference>
<evidence type="ECO:0000256" key="4">
    <source>
        <dbReference type="ARBA" id="ARBA00022833"/>
    </source>
</evidence>
<organism evidence="9 10">
    <name type="scientific">Glossina pallidipes</name>
    <name type="common">Tsetse fly</name>
    <dbReference type="NCBI Taxonomy" id="7398"/>
    <lineage>
        <taxon>Eukaryota</taxon>
        <taxon>Metazoa</taxon>
        <taxon>Ecdysozoa</taxon>
        <taxon>Arthropoda</taxon>
        <taxon>Hexapoda</taxon>
        <taxon>Insecta</taxon>
        <taxon>Pterygota</taxon>
        <taxon>Neoptera</taxon>
        <taxon>Endopterygota</taxon>
        <taxon>Diptera</taxon>
        <taxon>Brachycera</taxon>
        <taxon>Muscomorpha</taxon>
        <taxon>Hippoboscoidea</taxon>
        <taxon>Glossinidae</taxon>
        <taxon>Glossina</taxon>
    </lineage>
</organism>
<dbReference type="Proteomes" id="UP000092445">
    <property type="component" value="Unassembled WGS sequence"/>
</dbReference>
<feature type="region of interest" description="Disordered" evidence="7">
    <location>
        <begin position="209"/>
        <end position="267"/>
    </location>
</feature>
<protein>
    <recommendedName>
        <fullName evidence="8">C2H2-type domain-containing protein</fullName>
    </recommendedName>
</protein>
<feature type="region of interest" description="Disordered" evidence="7">
    <location>
        <begin position="645"/>
        <end position="704"/>
    </location>
</feature>
<dbReference type="GO" id="GO:0005634">
    <property type="term" value="C:nucleus"/>
    <property type="evidence" value="ECO:0007669"/>
    <property type="project" value="TreeGrafter"/>
</dbReference>
<keyword evidence="4" id="KW-0862">Zinc</keyword>
<feature type="region of interest" description="Disordered" evidence="7">
    <location>
        <begin position="561"/>
        <end position="603"/>
    </location>
</feature>
<dbReference type="PROSITE" id="PS50157">
    <property type="entry name" value="ZINC_FINGER_C2H2_2"/>
    <property type="match status" value="2"/>
</dbReference>
<feature type="compositionally biased region" description="Low complexity" evidence="7">
    <location>
        <begin position="659"/>
        <end position="672"/>
    </location>
</feature>
<evidence type="ECO:0000256" key="1">
    <source>
        <dbReference type="ARBA" id="ARBA00022723"/>
    </source>
</evidence>
<evidence type="ECO:0000256" key="7">
    <source>
        <dbReference type="SAM" id="MobiDB-lite"/>
    </source>
</evidence>
<dbReference type="SMART" id="SM00355">
    <property type="entry name" value="ZnF_C2H2"/>
    <property type="match status" value="15"/>
</dbReference>
<evidence type="ECO:0000313" key="9">
    <source>
        <dbReference type="EnsemblMetazoa" id="GPAI010205-PA"/>
    </source>
</evidence>
<keyword evidence="10" id="KW-1185">Reference proteome</keyword>
<feature type="compositionally biased region" description="Polar residues" evidence="7">
    <location>
        <begin position="646"/>
        <end position="658"/>
    </location>
</feature>
<sequence>MEKEIDKKLESLRKYIPFVDYVTHVDRVKYKKFLDIKSWIIKKKRFPISDLIKIEQSFIAQYKNLFLEDLIRIKVPEDIRKIFAGRVDHQYVNLCSDDENEETNSPQQITENGSDDELQTVDLLFPTSSKPQENTVEMEEDSEAPRIDLKEALTDIETLDSNNSGKEMLFTRRLDISSGKIEKHAAKQKVMRTKKVSLSLLSVTETISLDSSTSDDDSAPAMSSGKRSEPKPPKCENVNAVPDRKLLSPQGAALPNSTRKEHQEDIVVPDNIKYGNNKTSENISNAINRLADKNEVNNNRSTSNDSLSQLPGDLESLSMEELTLLFKSLNQGHQLEKFLSHLLKSCQNHEKFEDIDSEKVHGTNERLFTNVSTPEAGTGNAGFSTAHLQEHRLFNNHRELTALPPPPTQLNPNAFHQFPIQCVAGGTYPGHVPNNNQPTATTSVHHRPTYPPNLSQRADIGISIPGPSYPMQRKLNMNDPRILKHLQRIQNFPFASNTLRDKTTNLRRNIPLFQFPTDQTENAASNWRTNFASSTHQLVADNIGQQRTLVNDFMLKRSNPNVSKTYLEHKRRKAEEERKSRERLNEERQQRGANKQDKEAVPAAQQIENRELKNQQDQILSILHTHLIGREGEVQTLWDEYKRNSESTNKVTDQTLCDSQSSSGKSSETSSSLTNKISHSPELAKVNETTQSPQPLTTIPVNEEKQLPSLVTAAKASDETKQSSNCATIEKIKNKIKQPPHSRNIADASNDKINKVYKTLECTINGYNQFEDYIPKSLGGKRTSSMHARDIISKQLNDGDSLMDFDTNANSKSKRQRQFEVKRARSLRIEDSCDSDAESLPPEKTNLKYKDIIGRRQPVVKLQRLEKEQWFKNQHPFQELSKLNQIGIASDEQKKLNVQLIETRCTPVEIDQNEKITAKINKCYRHNNDCQMTELNTRFCVLCTAKPADLTNHYIRKHKTESYVSRLTWTQLDDLVVQTNFAELQGSGNQRLARFKVTCPFCEDILIQPFMTLYDHYSKHTGEYAYMCTHCSFTKPFRADILSHQQNSKNCRRATLKTMYRYPPNTMVIYLHYCSICNYVQLNKANVLKHLREQHSPREAIESNVNNCILAAIQIASRTQADESSSNLTNTKLRSNEDNIHGGLQANLNSLDEIADKEDEGIAVCNEPCAEETEMVDDIRKLKFFQNQVTQDPVSITEIHCSIDTNGSIAGMSSALVGQQPRHLLRHLKCEEMDVFEMDMTPLTQFSESTRHPESALTLNESPLRYRSFPANVTYFGLYKCIAEDCYFSTNHADEMLSHLEDHANSECPPLEYIQCAYCVLRLGECNTAQELIKHIQLQHECNIYQCSLCSYRSCDASNVSIHQHLMHPYTPKDCCIYMCAKEAITLDQKKSYLTTMKGENVQKIACPYCSAEFFATYHLQKHMELVHKMTSFNLDLLKSYSCIYCPTSDRDQKSIRIHLAVQHPGELPFICDHKITEDVKMDCVQSLKLVNLADAVPPHLLRDVSSYKNTSQENSDREMLELTDFEGHFEVHRGHAYICFHCLDTFKYENDLRNHAEIVHQLSKIRLEQIRCNISYAYNVLINSELYTERIMFLSELLKLLEKKLKELEEKHLNELRHRWLVPNTTDWLESFPSHRCSRELTKKCLQEGCKYLATKDDTLFDHVRSQHEIIGHSFLCNQCPFQLANCDSWEPIFEHLKVHSLSNLHICCVCSFHHRCRSSLMRHIRQEHDARDAPFVQITKNGESIFVELAIVFANGELCFSTMRDCFCCEERSMKADVLALHLKHYHKLRLNYYCELCYIRLDGLQNCDEHFTERHLNKKRKIYCTLAHQGNLTVASIQPFQIHVQNVAETLLIKSEPKDDSVIVLEEDDIAIADDICEKANSEANRPTLRCVSTQNLLKSAAASSKGPVSEDTASINYRVMQKLDQLQNNMPTTVEAMKLDPFERNSRIVIISQANNNKATQELKEENAAKREM</sequence>
<keyword evidence="1" id="KW-0479">Metal-binding</keyword>
<feature type="domain" description="C2H2-type" evidence="8">
    <location>
        <begin position="1538"/>
        <end position="1566"/>
    </location>
</feature>
<accession>A0A1A9ZC56</accession>
<evidence type="ECO:0000259" key="8">
    <source>
        <dbReference type="PROSITE" id="PS50157"/>
    </source>
</evidence>
<dbReference type="GO" id="GO:0008270">
    <property type="term" value="F:zinc ion binding"/>
    <property type="evidence" value="ECO:0007669"/>
    <property type="project" value="UniProtKB-KW"/>
</dbReference>
<dbReference type="InterPro" id="IPR013087">
    <property type="entry name" value="Znf_C2H2_type"/>
</dbReference>
<dbReference type="EnsemblMetazoa" id="GPAI010205-RA">
    <property type="protein sequence ID" value="GPAI010205-PA"/>
    <property type="gene ID" value="GPAI010205"/>
</dbReference>
<dbReference type="VEuPathDB" id="VectorBase:GPAI010205"/>
<keyword evidence="6" id="KW-0175">Coiled coil</keyword>
<proteinExistence type="predicted"/>
<evidence type="ECO:0000256" key="2">
    <source>
        <dbReference type="ARBA" id="ARBA00022737"/>
    </source>
</evidence>